<evidence type="ECO:0000256" key="5">
    <source>
        <dbReference type="ARBA" id="ARBA00023098"/>
    </source>
</evidence>
<name>A0A2A9PJ77_OPHUN</name>
<dbReference type="OrthoDB" id="8300214at2759"/>
<dbReference type="Gene3D" id="3.40.50.150">
    <property type="entry name" value="Vaccinia Virus protein VP39"/>
    <property type="match status" value="1"/>
</dbReference>
<keyword evidence="5" id="KW-0443">Lipid metabolism</keyword>
<dbReference type="GO" id="GO:0008168">
    <property type="term" value="F:methyltransferase activity"/>
    <property type="evidence" value="ECO:0007669"/>
    <property type="project" value="UniProtKB-KW"/>
</dbReference>
<comment type="caution">
    <text evidence="6">The sequence shown here is derived from an EMBL/GenBank/DDBJ whole genome shotgun (WGS) entry which is preliminary data.</text>
</comment>
<evidence type="ECO:0000256" key="2">
    <source>
        <dbReference type="ARBA" id="ARBA00022603"/>
    </source>
</evidence>
<reference evidence="6 7" key="2">
    <citation type="journal article" date="2017" name="Sci. Rep.">
        <title>Ant-infecting Ophiocordyceps genomes reveal a high diversity of potential behavioral manipulation genes and a possible major role for enterotoxins.</title>
        <authorList>
            <person name="de Bekker C."/>
            <person name="Ohm R.A."/>
            <person name="Evans H.C."/>
            <person name="Brachmann A."/>
            <person name="Hughes D.P."/>
        </authorList>
    </citation>
    <scope>NUCLEOTIDE SEQUENCE [LARGE SCALE GENOMIC DNA]</scope>
    <source>
        <strain evidence="6 7">SC16a</strain>
    </source>
</reference>
<dbReference type="Pfam" id="PF02353">
    <property type="entry name" value="CMAS"/>
    <property type="match status" value="1"/>
</dbReference>
<evidence type="ECO:0000256" key="4">
    <source>
        <dbReference type="ARBA" id="ARBA00022691"/>
    </source>
</evidence>
<reference evidence="6 7" key="1">
    <citation type="journal article" date="2015" name="BMC Genomics">
        <title>Gene expression during zombie ant biting behavior reflects the complexity underlying fungal parasitic behavioral manipulation.</title>
        <authorList>
            <person name="de Bekker C."/>
            <person name="Ohm R.A."/>
            <person name="Loreto R.G."/>
            <person name="Sebastian A."/>
            <person name="Albert I."/>
            <person name="Merrow M."/>
            <person name="Brachmann A."/>
            <person name="Hughes D.P."/>
        </authorList>
    </citation>
    <scope>NUCLEOTIDE SEQUENCE [LARGE SCALE GENOMIC DNA]</scope>
    <source>
        <strain evidence="6 7">SC16a</strain>
    </source>
</reference>
<sequence>MTESWLQALARSLICRALGRIRHGQLRLKLNYLGHDEPDVALGTSPGDGSDQAVVVMVNNARAWVRMFQSMDLGFAEAYMLQEVDCHDLLGLFCLHIANLDTLGHSTDITFVQLLPLAARYLDPGNVPSRSRLNIAFHYDESNDVFSNFLSEDMNYSSALWSGDANESLESAQLRKVQNIIDKAKISSSHHVLDIGCGWGHLAIEAARQTGCRVTGLTLSKEQKQFAEDKIVAAGLQDNIDIVLCDYREAPKVEGGYDQVISIEMLEHVGSNFMNRFFQEISALLNPETGLMVIQGITTHRKSSPNAETFMGRYIFPGGYLHSSHDLLMAIHDGSKGALEVETVENIGPHYVRTLQRWRQKFLGAWPETRAIFVKAKPDTTEDEIEAYRRRWEYYFTYCEAGFYTRMLGDYVISAVRPFSQTNCRQLVSI</sequence>
<comment type="similarity">
    <text evidence="1">Belongs to the CFA/CMAS family.</text>
</comment>
<dbReference type="InterPro" id="IPR029063">
    <property type="entry name" value="SAM-dependent_MTases_sf"/>
</dbReference>
<dbReference type="GO" id="GO:0008610">
    <property type="term" value="P:lipid biosynthetic process"/>
    <property type="evidence" value="ECO:0007669"/>
    <property type="project" value="InterPro"/>
</dbReference>
<keyword evidence="4" id="KW-0949">S-adenosyl-L-methionine</keyword>
<proteinExistence type="inferred from homology"/>
<evidence type="ECO:0000313" key="7">
    <source>
        <dbReference type="Proteomes" id="UP000037136"/>
    </source>
</evidence>
<dbReference type="PIRSF" id="PIRSF003085">
    <property type="entry name" value="CMAS"/>
    <property type="match status" value="1"/>
</dbReference>
<keyword evidence="7" id="KW-1185">Reference proteome</keyword>
<evidence type="ECO:0000256" key="1">
    <source>
        <dbReference type="ARBA" id="ARBA00010815"/>
    </source>
</evidence>
<dbReference type="InterPro" id="IPR050723">
    <property type="entry name" value="CFA/CMAS"/>
</dbReference>
<dbReference type="SUPFAM" id="SSF53335">
    <property type="entry name" value="S-adenosyl-L-methionine-dependent methyltransferases"/>
    <property type="match status" value="1"/>
</dbReference>
<gene>
    <name evidence="6" type="ORF">XA68_17450</name>
</gene>
<dbReference type="STRING" id="268505.A0A2A9PJ77"/>
<keyword evidence="2" id="KW-0489">Methyltransferase</keyword>
<accession>A0A2A9PJ77</accession>
<dbReference type="AlphaFoldDB" id="A0A2A9PJ77"/>
<dbReference type="PANTHER" id="PTHR43667">
    <property type="entry name" value="CYCLOPROPANE-FATTY-ACYL-PHOSPHOLIPID SYNTHASE"/>
    <property type="match status" value="1"/>
</dbReference>
<evidence type="ECO:0000313" key="6">
    <source>
        <dbReference type="EMBL" id="PFH61398.1"/>
    </source>
</evidence>
<dbReference type="GO" id="GO:0032259">
    <property type="term" value="P:methylation"/>
    <property type="evidence" value="ECO:0007669"/>
    <property type="project" value="UniProtKB-KW"/>
</dbReference>
<evidence type="ECO:0000256" key="3">
    <source>
        <dbReference type="ARBA" id="ARBA00022679"/>
    </source>
</evidence>
<dbReference type="Proteomes" id="UP000037136">
    <property type="component" value="Unassembled WGS sequence"/>
</dbReference>
<dbReference type="EMBL" id="LAZP02000073">
    <property type="protein sequence ID" value="PFH61398.1"/>
    <property type="molecule type" value="Genomic_DNA"/>
</dbReference>
<dbReference type="InterPro" id="IPR003333">
    <property type="entry name" value="CMAS"/>
</dbReference>
<dbReference type="CDD" id="cd02440">
    <property type="entry name" value="AdoMet_MTases"/>
    <property type="match status" value="1"/>
</dbReference>
<evidence type="ECO:0008006" key="8">
    <source>
        <dbReference type="Google" id="ProtNLM"/>
    </source>
</evidence>
<keyword evidence="3" id="KW-0808">Transferase</keyword>
<protein>
    <recommendedName>
        <fullName evidence="8">Polyketide synthase methyltransferase domain-containing protein</fullName>
    </recommendedName>
</protein>
<dbReference type="PANTHER" id="PTHR43667:SF2">
    <property type="entry name" value="FATTY ACID C-METHYL TRANSFERASE"/>
    <property type="match status" value="1"/>
</dbReference>
<organism evidence="6 7">
    <name type="scientific">Ophiocordyceps unilateralis</name>
    <name type="common">Zombie-ant fungus</name>
    <name type="synonym">Torrubia unilateralis</name>
    <dbReference type="NCBI Taxonomy" id="268505"/>
    <lineage>
        <taxon>Eukaryota</taxon>
        <taxon>Fungi</taxon>
        <taxon>Dikarya</taxon>
        <taxon>Ascomycota</taxon>
        <taxon>Pezizomycotina</taxon>
        <taxon>Sordariomycetes</taxon>
        <taxon>Hypocreomycetidae</taxon>
        <taxon>Hypocreales</taxon>
        <taxon>Ophiocordycipitaceae</taxon>
        <taxon>Ophiocordyceps</taxon>
    </lineage>
</organism>